<proteinExistence type="inferred from homology"/>
<reference evidence="3 4" key="1">
    <citation type="submission" date="2017-05" db="EMBL/GenBank/DDBJ databases">
        <authorList>
            <person name="Song R."/>
            <person name="Chenine A.L."/>
            <person name="Ruprecht R.M."/>
        </authorList>
    </citation>
    <scope>NUCLEOTIDE SEQUENCE [LARGE SCALE GENOMIC DNA]</scope>
    <source>
        <strain evidence="3 4">DSM 26136</strain>
    </source>
</reference>
<dbReference type="Gene3D" id="3.40.50.620">
    <property type="entry name" value="HUPs"/>
    <property type="match status" value="1"/>
</dbReference>
<dbReference type="InterPro" id="IPR014729">
    <property type="entry name" value="Rossmann-like_a/b/a_fold"/>
</dbReference>
<dbReference type="AlphaFoldDB" id="A0A1Y0EJ28"/>
<dbReference type="EMBL" id="CP021455">
    <property type="protein sequence ID" value="ARU03369.1"/>
    <property type="molecule type" value="Genomic_DNA"/>
</dbReference>
<dbReference type="PANTHER" id="PTHR46268:SF6">
    <property type="entry name" value="UNIVERSAL STRESS PROTEIN UP12"/>
    <property type="match status" value="1"/>
</dbReference>
<dbReference type="PRINTS" id="PR01438">
    <property type="entry name" value="UNVRSLSTRESS"/>
</dbReference>
<evidence type="ECO:0000313" key="3">
    <source>
        <dbReference type="EMBL" id="ARU03369.1"/>
    </source>
</evidence>
<dbReference type="Pfam" id="PF00582">
    <property type="entry name" value="Usp"/>
    <property type="match status" value="1"/>
</dbReference>
<comment type="similarity">
    <text evidence="1">Belongs to the universal stress protein A family.</text>
</comment>
<dbReference type="Proteomes" id="UP000196138">
    <property type="component" value="Chromosome"/>
</dbReference>
<gene>
    <name evidence="3" type="ORF">CCO03_00520</name>
</gene>
<dbReference type="SUPFAM" id="SSF52402">
    <property type="entry name" value="Adenine nucleotide alpha hydrolases-like"/>
    <property type="match status" value="1"/>
</dbReference>
<protein>
    <submittedName>
        <fullName evidence="3">Universal stress protein UspA</fullName>
    </submittedName>
</protein>
<dbReference type="InterPro" id="IPR006016">
    <property type="entry name" value="UspA"/>
</dbReference>
<dbReference type="InterPro" id="IPR006015">
    <property type="entry name" value="Universal_stress_UspA"/>
</dbReference>
<dbReference type="RefSeq" id="WP_087275808.1">
    <property type="nucleotide sequence ID" value="NZ_CP021455.1"/>
</dbReference>
<keyword evidence="4" id="KW-1185">Reference proteome</keyword>
<evidence type="ECO:0000256" key="1">
    <source>
        <dbReference type="ARBA" id="ARBA00008791"/>
    </source>
</evidence>
<dbReference type="PANTHER" id="PTHR46268">
    <property type="entry name" value="STRESS RESPONSE PROTEIN NHAX"/>
    <property type="match status" value="1"/>
</dbReference>
<evidence type="ECO:0000313" key="4">
    <source>
        <dbReference type="Proteomes" id="UP000196138"/>
    </source>
</evidence>
<dbReference type="OrthoDB" id="9792500at2"/>
<feature type="domain" description="UspA" evidence="2">
    <location>
        <begin position="2"/>
        <end position="140"/>
    </location>
</feature>
<evidence type="ECO:0000259" key="2">
    <source>
        <dbReference type="Pfam" id="PF00582"/>
    </source>
</evidence>
<dbReference type="CDD" id="cd00293">
    <property type="entry name" value="USP-like"/>
    <property type="match status" value="1"/>
</dbReference>
<accession>A0A1Y0EJ28</accession>
<sequence length="140" mass="15006">MKVLLAVDGSAFTQKMLDYLVSHPELLVDSRQYTALSVQAPLPPRARALVGKADVDAYYAEEFDKVLNAVVQTLSQHGVSVDRATRIGSAGEEIAKFAQDGQFDLVVMGSHGQSSFSNLVMGSVATKVLAACKVPVLLIR</sequence>
<dbReference type="KEGG" id="cser:CCO03_00520"/>
<name>A0A1Y0EJ28_9BURK</name>
<organism evidence="3 4">
    <name type="scientific">Comamonas serinivorans</name>
    <dbReference type="NCBI Taxonomy" id="1082851"/>
    <lineage>
        <taxon>Bacteria</taxon>
        <taxon>Pseudomonadati</taxon>
        <taxon>Pseudomonadota</taxon>
        <taxon>Betaproteobacteria</taxon>
        <taxon>Burkholderiales</taxon>
        <taxon>Comamonadaceae</taxon>
        <taxon>Comamonas</taxon>
    </lineage>
</organism>